<dbReference type="AlphaFoldDB" id="A0A2N5GPG6"/>
<dbReference type="RefSeq" id="WP_101576408.1">
    <property type="nucleotide sequence ID" value="NZ_PGVA01000013.1"/>
</dbReference>
<dbReference type="Proteomes" id="UP000235114">
    <property type="component" value="Unassembled WGS sequence"/>
</dbReference>
<dbReference type="EMBL" id="PGVD01000008">
    <property type="protein sequence ID" value="PLS00556.1"/>
    <property type="molecule type" value="Genomic_DNA"/>
</dbReference>
<reference evidence="3 5" key="2">
    <citation type="submission" date="2017-12" db="EMBL/GenBank/DDBJ databases">
        <title>Comparative Functional Genomics of Dry Heat Resistant strains isolated from the Viking Spacecraft.</title>
        <authorList>
            <person name="Seuylemezian A."/>
            <person name="Cooper K."/>
            <person name="Vaishampayan P."/>
        </authorList>
    </citation>
    <scope>NUCLEOTIDE SEQUENCE [LARGE SCALE GENOMIC DNA]</scope>
    <source>
        <strain evidence="3 5">ATCC 29669</strain>
    </source>
</reference>
<dbReference type="InterPro" id="IPR047753">
    <property type="entry name" value="YtzI-like"/>
</dbReference>
<accession>A0A2N5GPG6</accession>
<feature type="compositionally biased region" description="Basic and acidic residues" evidence="1">
    <location>
        <begin position="40"/>
        <end position="53"/>
    </location>
</feature>
<gene>
    <name evidence="3" type="primary">ytzI</name>
    <name evidence="2" type="ORF">CU635_06730</name>
    <name evidence="3" type="ORF">CVD25_02065</name>
</gene>
<comment type="caution">
    <text evidence="2">The sequence shown here is derived from an EMBL/GenBank/DDBJ whole genome shotgun (WGS) entry which is preliminary data.</text>
</comment>
<feature type="region of interest" description="Disordered" evidence="1">
    <location>
        <begin position="40"/>
        <end position="59"/>
    </location>
</feature>
<sequence length="59" mass="6632">MYAVLIVSVIIVLAVLLISVITTSKAYGYKHTVDPLEENPHLDKIDSQKDRGQKIKPRI</sequence>
<keyword evidence="5" id="KW-1185">Reference proteome</keyword>
<reference evidence="2 4" key="1">
    <citation type="submission" date="2017-11" db="EMBL/GenBank/DDBJ databases">
        <title>Comparitive Functional Genomics of Dry Heat Resistant strains isolated from the Viking Spacecraft.</title>
        <authorList>
            <person name="Seuylemezian A."/>
            <person name="Cooper K."/>
            <person name="Vaishampayan P."/>
        </authorList>
    </citation>
    <scope>NUCLEOTIDE SEQUENCE [LARGE SCALE GENOMIC DNA]</scope>
    <source>
        <strain evidence="2 4">M4.6</strain>
    </source>
</reference>
<dbReference type="NCBIfam" id="NF033232">
    <property type="entry name" value="small_YtzI"/>
    <property type="match status" value="1"/>
</dbReference>
<evidence type="ECO:0000313" key="2">
    <source>
        <dbReference type="EMBL" id="PLR84442.1"/>
    </source>
</evidence>
<evidence type="ECO:0000313" key="3">
    <source>
        <dbReference type="EMBL" id="PLS00556.1"/>
    </source>
</evidence>
<dbReference type="Proteomes" id="UP000234951">
    <property type="component" value="Unassembled WGS sequence"/>
</dbReference>
<dbReference type="EMBL" id="PGVA01000013">
    <property type="protein sequence ID" value="PLR84442.1"/>
    <property type="molecule type" value="Genomic_DNA"/>
</dbReference>
<dbReference type="OrthoDB" id="2941797at2"/>
<name>A0A2N5GPG6_9BACI</name>
<evidence type="ECO:0000313" key="4">
    <source>
        <dbReference type="Proteomes" id="UP000234951"/>
    </source>
</evidence>
<protein>
    <submittedName>
        <fullName evidence="2">YtzI protein</fullName>
    </submittedName>
</protein>
<evidence type="ECO:0000313" key="5">
    <source>
        <dbReference type="Proteomes" id="UP000235114"/>
    </source>
</evidence>
<organism evidence="2 4">
    <name type="scientific">Bacillus canaveralius</name>
    <dbReference type="NCBI Taxonomy" id="1403243"/>
    <lineage>
        <taxon>Bacteria</taxon>
        <taxon>Bacillati</taxon>
        <taxon>Bacillota</taxon>
        <taxon>Bacilli</taxon>
        <taxon>Bacillales</taxon>
        <taxon>Bacillaceae</taxon>
        <taxon>Bacillus</taxon>
    </lineage>
</organism>
<proteinExistence type="predicted"/>
<evidence type="ECO:0000256" key="1">
    <source>
        <dbReference type="SAM" id="MobiDB-lite"/>
    </source>
</evidence>